<dbReference type="EMBL" id="LR738855">
    <property type="protein sequence ID" value="VZH84653.1"/>
    <property type="molecule type" value="Genomic_DNA"/>
</dbReference>
<dbReference type="Proteomes" id="UP000423525">
    <property type="component" value="Chromosome"/>
</dbReference>
<evidence type="ECO:0000313" key="1">
    <source>
        <dbReference type="EMBL" id="VZH84653.1"/>
    </source>
</evidence>
<reference evidence="1 2" key="1">
    <citation type="submission" date="2019-11" db="EMBL/GenBank/DDBJ databases">
        <authorList>
            <person name="Brisse S."/>
        </authorList>
    </citation>
    <scope>NUCLEOTIDE SEQUENCE [LARGE SCALE GENOMIC DNA]</scope>
    <source>
        <strain evidence="1">FRC0190</strain>
    </source>
</reference>
<organism evidence="1 2">
    <name type="scientific">Corynebacterium rouxii</name>
    <dbReference type="NCBI Taxonomy" id="2719119"/>
    <lineage>
        <taxon>Bacteria</taxon>
        <taxon>Bacillati</taxon>
        <taxon>Actinomycetota</taxon>
        <taxon>Actinomycetes</taxon>
        <taxon>Mycobacteriales</taxon>
        <taxon>Corynebacteriaceae</taxon>
        <taxon>Corynebacterium</taxon>
    </lineage>
</organism>
<dbReference type="AlphaFoldDB" id="A0A6I8MGY0"/>
<evidence type="ECO:0000313" key="2">
    <source>
        <dbReference type="Proteomes" id="UP000423525"/>
    </source>
</evidence>
<name>A0A6I8MGY0_9CORY</name>
<protein>
    <submittedName>
        <fullName evidence="1">Uncharacterized protein</fullName>
    </submittedName>
</protein>
<sequence length="63" mass="6852">MRHSDYTCAAGVPFVGGVALLTPTAEIQPPTIFSLIMVNKYFPRTPYALDLDGGCHAAVERRD</sequence>
<gene>
    <name evidence="1" type="ORF">FRC0190_00664</name>
</gene>
<proteinExistence type="predicted"/>
<dbReference type="KEGG" id="crf:FRC0190_00664"/>
<accession>A0A6I8MGY0</accession>